<feature type="compositionally biased region" description="Polar residues" evidence="9">
    <location>
        <begin position="294"/>
        <end position="307"/>
    </location>
</feature>
<keyword evidence="7" id="KW-0539">Nucleus</keyword>
<proteinExistence type="inferred from homology"/>
<evidence type="ECO:0000256" key="9">
    <source>
        <dbReference type="SAM" id="MobiDB-lite"/>
    </source>
</evidence>
<dbReference type="AlphaFoldDB" id="A0AAD4T4M1"/>
<keyword evidence="5" id="KW-0698">rRNA processing</keyword>
<evidence type="ECO:0000256" key="5">
    <source>
        <dbReference type="ARBA" id="ARBA00022552"/>
    </source>
</evidence>
<organism evidence="10 11">
    <name type="scientific">Papaver atlanticum</name>
    <dbReference type="NCBI Taxonomy" id="357466"/>
    <lineage>
        <taxon>Eukaryota</taxon>
        <taxon>Viridiplantae</taxon>
        <taxon>Streptophyta</taxon>
        <taxon>Embryophyta</taxon>
        <taxon>Tracheophyta</taxon>
        <taxon>Spermatophyta</taxon>
        <taxon>Magnoliopsida</taxon>
        <taxon>Ranunculales</taxon>
        <taxon>Papaveraceae</taxon>
        <taxon>Papaveroideae</taxon>
        <taxon>Papaver</taxon>
    </lineage>
</organism>
<evidence type="ECO:0000256" key="7">
    <source>
        <dbReference type="ARBA" id="ARBA00023242"/>
    </source>
</evidence>
<dbReference type="Proteomes" id="UP001202328">
    <property type="component" value="Unassembled WGS sequence"/>
</dbReference>
<dbReference type="GO" id="GO:0005730">
    <property type="term" value="C:nucleolus"/>
    <property type="evidence" value="ECO:0007669"/>
    <property type="project" value="UniProtKB-SubCell"/>
</dbReference>
<feature type="coiled-coil region" evidence="8">
    <location>
        <begin position="70"/>
        <end position="124"/>
    </location>
</feature>
<evidence type="ECO:0000256" key="8">
    <source>
        <dbReference type="SAM" id="Coils"/>
    </source>
</evidence>
<evidence type="ECO:0000313" key="10">
    <source>
        <dbReference type="EMBL" id="KAI3937375.1"/>
    </source>
</evidence>
<dbReference type="GO" id="GO:0030688">
    <property type="term" value="C:preribosome, small subunit precursor"/>
    <property type="evidence" value="ECO:0007669"/>
    <property type="project" value="TreeGrafter"/>
</dbReference>
<feature type="compositionally biased region" description="Polar residues" evidence="9">
    <location>
        <begin position="347"/>
        <end position="360"/>
    </location>
</feature>
<evidence type="ECO:0000256" key="3">
    <source>
        <dbReference type="ARBA" id="ARBA00018689"/>
    </source>
</evidence>
<dbReference type="InterPro" id="IPR019310">
    <property type="entry name" value="Efg1"/>
</dbReference>
<name>A0AAD4T4M1_9MAGN</name>
<accession>A0AAD4T4M1</accession>
<feature type="region of interest" description="Disordered" evidence="9">
    <location>
        <begin position="186"/>
        <end position="430"/>
    </location>
</feature>
<comment type="subcellular location">
    <subcellularLocation>
        <location evidence="1">Nucleus</location>
        <location evidence="1">Nucleolus</location>
    </subcellularLocation>
</comment>
<feature type="compositionally biased region" description="Basic residues" evidence="9">
    <location>
        <begin position="418"/>
        <end position="430"/>
    </location>
</feature>
<keyword evidence="11" id="KW-1185">Reference proteome</keyword>
<dbReference type="GO" id="GO:0000462">
    <property type="term" value="P:maturation of SSU-rRNA from tricistronic rRNA transcript (SSU-rRNA, 5.8S rRNA, LSU-rRNA)"/>
    <property type="evidence" value="ECO:0007669"/>
    <property type="project" value="TreeGrafter"/>
</dbReference>
<dbReference type="EMBL" id="JAJJMB010005785">
    <property type="protein sequence ID" value="KAI3937375.1"/>
    <property type="molecule type" value="Genomic_DNA"/>
</dbReference>
<reference evidence="10" key="1">
    <citation type="submission" date="2022-04" db="EMBL/GenBank/DDBJ databases">
        <title>A functionally conserved STORR gene fusion in Papaver species that diverged 16.8 million years ago.</title>
        <authorList>
            <person name="Catania T."/>
        </authorList>
    </citation>
    <scope>NUCLEOTIDE SEQUENCE</scope>
    <source>
        <strain evidence="10">S-188037</strain>
    </source>
</reference>
<gene>
    <name evidence="10" type="ORF">MKW98_001946</name>
</gene>
<sequence>MVHGGNVKGKAAAMNHVKKKNSIGVVKNVTKKPSAVEKKTKTVSYKNQIRSTERILRKTDLPPEVRQAQEKKLEDIKKKQELLIQLAENRVTILKNKKPKFFERRKLDRGIKKLERALEIASDETRAGIKDQLAKLKEDLEYVKFFPKTEKYVPLFSGGNDPDVVERRNVLRQQIKGNIVDAAASGRDLEETEDAEDDFFLNGSSSDEAEAGDESTERNFRKQAPSFKKEVSTAPRKQFPKDSGLIGGFGKKPPRNFGNAAFDNYGANKNQKRKSIQDVEPASRPSKSSFRSSNYTETSKSWKSTQAVEPASRPSKSSFRSSNYTETSKNWKSAQAVEPASRPSKGTPKSSNYSETSQTRFEFLSNKKALKERVPVSASISKSQSGSFSSFRKDNQFQNTTRTESSNNLNSNSEAPHKPKRKRRPKKKKA</sequence>
<dbReference type="PANTHER" id="PTHR33911:SF1">
    <property type="entry name" value="RRNA-PROCESSING PROTEIN EFG1"/>
    <property type="match status" value="1"/>
</dbReference>
<dbReference type="PANTHER" id="PTHR33911">
    <property type="entry name" value="RRNA-PROCESSING PROTEIN EFG1"/>
    <property type="match status" value="1"/>
</dbReference>
<evidence type="ECO:0000313" key="11">
    <source>
        <dbReference type="Proteomes" id="UP001202328"/>
    </source>
</evidence>
<protein>
    <recommendedName>
        <fullName evidence="3">rRNA-processing protein EFG1</fullName>
    </recommendedName>
    <alternativeName>
        <fullName evidence="4">rRNA-processing protein efg1</fullName>
    </alternativeName>
</protein>
<evidence type="ECO:0000256" key="6">
    <source>
        <dbReference type="ARBA" id="ARBA00023054"/>
    </source>
</evidence>
<keyword evidence="6 8" id="KW-0175">Coiled coil</keyword>
<evidence type="ECO:0000256" key="1">
    <source>
        <dbReference type="ARBA" id="ARBA00004604"/>
    </source>
</evidence>
<feature type="compositionally biased region" description="Acidic residues" evidence="9">
    <location>
        <begin position="190"/>
        <end position="199"/>
    </location>
</feature>
<evidence type="ECO:0000256" key="4">
    <source>
        <dbReference type="ARBA" id="ARBA00019827"/>
    </source>
</evidence>
<feature type="compositionally biased region" description="Low complexity" evidence="9">
    <location>
        <begin position="377"/>
        <end position="390"/>
    </location>
</feature>
<comment type="similarity">
    <text evidence="2">Belongs to the EFG1 family.</text>
</comment>
<feature type="compositionally biased region" description="Low complexity" evidence="9">
    <location>
        <begin position="283"/>
        <end position="293"/>
    </location>
</feature>
<dbReference type="InterPro" id="IPR050786">
    <property type="entry name" value="EFG1_rRNA-proc"/>
</dbReference>
<comment type="caution">
    <text evidence="10">The sequence shown here is derived from an EMBL/GenBank/DDBJ whole genome shotgun (WGS) entry which is preliminary data.</text>
</comment>
<dbReference type="Pfam" id="PF10153">
    <property type="entry name" value="Efg1"/>
    <property type="match status" value="1"/>
</dbReference>
<feature type="compositionally biased region" description="Polar residues" evidence="9">
    <location>
        <begin position="323"/>
        <end position="333"/>
    </location>
</feature>
<evidence type="ECO:0000256" key="2">
    <source>
        <dbReference type="ARBA" id="ARBA00006916"/>
    </source>
</evidence>
<feature type="compositionally biased region" description="Low complexity" evidence="9">
    <location>
        <begin position="312"/>
        <end position="322"/>
    </location>
</feature>